<evidence type="ECO:0000313" key="2">
    <source>
        <dbReference type="Proteomes" id="UP000197025"/>
    </source>
</evidence>
<organism evidence="1 2">
    <name type="scientific">Thermoflexus hugenholtzii JAD2</name>
    <dbReference type="NCBI Taxonomy" id="877466"/>
    <lineage>
        <taxon>Bacteria</taxon>
        <taxon>Bacillati</taxon>
        <taxon>Chloroflexota</taxon>
        <taxon>Thermoflexia</taxon>
        <taxon>Thermoflexales</taxon>
        <taxon>Thermoflexaceae</taxon>
        <taxon>Thermoflexus</taxon>
    </lineage>
</organism>
<dbReference type="InParanoid" id="A0A212QQW4"/>
<name>A0A212QQW4_9CHLR</name>
<dbReference type="AlphaFoldDB" id="A0A212QQW4"/>
<keyword evidence="2" id="KW-1185">Reference proteome</keyword>
<reference evidence="2" key="1">
    <citation type="submission" date="2017-06" db="EMBL/GenBank/DDBJ databases">
        <authorList>
            <person name="Varghese N."/>
            <person name="Submissions S."/>
        </authorList>
    </citation>
    <scope>NUCLEOTIDE SEQUENCE [LARGE SCALE GENOMIC DNA]</scope>
    <source>
        <strain evidence="2">JAD2</strain>
    </source>
</reference>
<dbReference type="Proteomes" id="UP000197025">
    <property type="component" value="Unassembled WGS sequence"/>
</dbReference>
<accession>A0A212QQW4</accession>
<proteinExistence type="predicted"/>
<gene>
    <name evidence="1" type="ORF">SAMN02746019_00027230</name>
</gene>
<protein>
    <submittedName>
        <fullName evidence="1">Uncharacterized protein</fullName>
    </submittedName>
</protein>
<dbReference type="RefSeq" id="WP_143597518.1">
    <property type="nucleotide sequence ID" value="NZ_FYEK01000020.1"/>
</dbReference>
<dbReference type="EMBL" id="FYEK01000020">
    <property type="protein sequence ID" value="SNB61880.1"/>
    <property type="molecule type" value="Genomic_DNA"/>
</dbReference>
<sequence>MEWRDYISMDPEVLGGVIRGTRVPVQMVIGSLVLDGTASPWRGAAEHIFGQLAAES</sequence>
<evidence type="ECO:0000313" key="1">
    <source>
        <dbReference type="EMBL" id="SNB61880.1"/>
    </source>
</evidence>
<dbReference type="OrthoDB" id="200074at2"/>